<comment type="similarity">
    <text evidence="1 3">Belongs to the short-chain dehydrogenases/reductases (SDR) family.</text>
</comment>
<dbReference type="RefSeq" id="WP_081145036.1">
    <property type="nucleotide sequence ID" value="NZ_LVYD01000001.1"/>
</dbReference>
<dbReference type="PANTHER" id="PTHR44196:SF1">
    <property type="entry name" value="DEHYDROGENASE_REDUCTASE SDR FAMILY MEMBER 7B"/>
    <property type="match status" value="1"/>
</dbReference>
<proteinExistence type="inferred from homology"/>
<protein>
    <submittedName>
        <fullName evidence="4">Short-chain dehydrogenase</fullName>
    </submittedName>
</protein>
<reference evidence="4 5" key="1">
    <citation type="submission" date="2016-03" db="EMBL/GenBank/DDBJ databases">
        <title>Niastella vici sp. nov., isolated from farmland soil.</title>
        <authorList>
            <person name="Chen L."/>
            <person name="Wang D."/>
            <person name="Yang S."/>
            <person name="Wang G."/>
        </authorList>
    </citation>
    <scope>NUCLEOTIDE SEQUENCE [LARGE SCALE GENOMIC DNA]</scope>
    <source>
        <strain evidence="4 5">DJ57</strain>
    </source>
</reference>
<evidence type="ECO:0000313" key="5">
    <source>
        <dbReference type="Proteomes" id="UP000192796"/>
    </source>
</evidence>
<evidence type="ECO:0000256" key="3">
    <source>
        <dbReference type="RuleBase" id="RU000363"/>
    </source>
</evidence>
<dbReference type="PROSITE" id="PS00061">
    <property type="entry name" value="ADH_SHORT"/>
    <property type="match status" value="1"/>
</dbReference>
<name>A0A1V9GA58_9BACT</name>
<dbReference type="PRINTS" id="PR00081">
    <property type="entry name" value="GDHRDH"/>
</dbReference>
<gene>
    <name evidence="4" type="ORF">A3860_03015</name>
</gene>
<dbReference type="OrthoDB" id="822355at2"/>
<dbReference type="GO" id="GO:0016020">
    <property type="term" value="C:membrane"/>
    <property type="evidence" value="ECO:0007669"/>
    <property type="project" value="TreeGrafter"/>
</dbReference>
<sequence>MSYFTNKTVWITGASSGIGEALTYELAKQGAKIIISARREAELKRVQQQACPNGSSGQAGGSNIVILPLDLEAAATFPSKVQEAVSAFGQIDIMIHNGGISQRGTVIDTLPAVQRKVMEVDYFSYIELTRLLLPHMQQRKTGHIVAISSVMGKIGTPMRSAYAAAKHALHGFFDCLRAEVWNDKIKVTLIMPGYIRTQVSLNAVTASGEKLNELGKNIGHGYEAGKTAQQILHAIQKGKFEKYVGRPFSQEWMAIHLMRLFPSMAIRVFKNAVPQ</sequence>
<evidence type="ECO:0000313" key="4">
    <source>
        <dbReference type="EMBL" id="OQP67338.1"/>
    </source>
</evidence>
<dbReference type="AlphaFoldDB" id="A0A1V9GA58"/>
<keyword evidence="2" id="KW-0560">Oxidoreductase</keyword>
<dbReference type="PANTHER" id="PTHR44196">
    <property type="entry name" value="DEHYDROGENASE/REDUCTASE SDR FAMILY MEMBER 7B"/>
    <property type="match status" value="1"/>
</dbReference>
<organism evidence="4 5">
    <name type="scientific">Niastella vici</name>
    <dbReference type="NCBI Taxonomy" id="1703345"/>
    <lineage>
        <taxon>Bacteria</taxon>
        <taxon>Pseudomonadati</taxon>
        <taxon>Bacteroidota</taxon>
        <taxon>Chitinophagia</taxon>
        <taxon>Chitinophagales</taxon>
        <taxon>Chitinophagaceae</taxon>
        <taxon>Niastella</taxon>
    </lineage>
</organism>
<evidence type="ECO:0000256" key="1">
    <source>
        <dbReference type="ARBA" id="ARBA00006484"/>
    </source>
</evidence>
<dbReference type="Pfam" id="PF00106">
    <property type="entry name" value="adh_short"/>
    <property type="match status" value="1"/>
</dbReference>
<dbReference type="PRINTS" id="PR00080">
    <property type="entry name" value="SDRFAMILY"/>
</dbReference>
<comment type="caution">
    <text evidence="4">The sequence shown here is derived from an EMBL/GenBank/DDBJ whole genome shotgun (WGS) entry which is preliminary data.</text>
</comment>
<accession>A0A1V9GA58</accession>
<dbReference type="InterPro" id="IPR036291">
    <property type="entry name" value="NAD(P)-bd_dom_sf"/>
</dbReference>
<keyword evidence="5" id="KW-1185">Reference proteome</keyword>
<dbReference type="STRING" id="1703345.A3860_03015"/>
<dbReference type="InterPro" id="IPR002347">
    <property type="entry name" value="SDR_fam"/>
</dbReference>
<dbReference type="GO" id="GO:0016491">
    <property type="term" value="F:oxidoreductase activity"/>
    <property type="evidence" value="ECO:0007669"/>
    <property type="project" value="UniProtKB-KW"/>
</dbReference>
<dbReference type="Gene3D" id="3.40.50.720">
    <property type="entry name" value="NAD(P)-binding Rossmann-like Domain"/>
    <property type="match status" value="1"/>
</dbReference>
<evidence type="ECO:0000256" key="2">
    <source>
        <dbReference type="ARBA" id="ARBA00023002"/>
    </source>
</evidence>
<dbReference type="Proteomes" id="UP000192796">
    <property type="component" value="Unassembled WGS sequence"/>
</dbReference>
<dbReference type="InterPro" id="IPR020904">
    <property type="entry name" value="Sc_DH/Rdtase_CS"/>
</dbReference>
<dbReference type="SUPFAM" id="SSF51735">
    <property type="entry name" value="NAD(P)-binding Rossmann-fold domains"/>
    <property type="match status" value="1"/>
</dbReference>
<dbReference type="EMBL" id="LVYD01000001">
    <property type="protein sequence ID" value="OQP67338.1"/>
    <property type="molecule type" value="Genomic_DNA"/>
</dbReference>